<organism evidence="2 3">
    <name type="scientific">Carnegiea gigantea</name>
    <dbReference type="NCBI Taxonomy" id="171969"/>
    <lineage>
        <taxon>Eukaryota</taxon>
        <taxon>Viridiplantae</taxon>
        <taxon>Streptophyta</taxon>
        <taxon>Embryophyta</taxon>
        <taxon>Tracheophyta</taxon>
        <taxon>Spermatophyta</taxon>
        <taxon>Magnoliopsida</taxon>
        <taxon>eudicotyledons</taxon>
        <taxon>Gunneridae</taxon>
        <taxon>Pentapetalae</taxon>
        <taxon>Caryophyllales</taxon>
        <taxon>Cactineae</taxon>
        <taxon>Cactaceae</taxon>
        <taxon>Cactoideae</taxon>
        <taxon>Echinocereeae</taxon>
        <taxon>Carnegiea</taxon>
    </lineage>
</organism>
<dbReference type="EMBL" id="JAKOGI010000023">
    <property type="protein sequence ID" value="KAJ8449212.1"/>
    <property type="molecule type" value="Genomic_DNA"/>
</dbReference>
<proteinExistence type="predicted"/>
<gene>
    <name evidence="2" type="ORF">Cgig2_021676</name>
</gene>
<reference evidence="2" key="1">
    <citation type="submission" date="2022-04" db="EMBL/GenBank/DDBJ databases">
        <title>Carnegiea gigantea Genome sequencing and assembly v2.</title>
        <authorList>
            <person name="Copetti D."/>
            <person name="Sanderson M.J."/>
            <person name="Burquez A."/>
            <person name="Wojciechowski M.F."/>
        </authorList>
    </citation>
    <scope>NUCLEOTIDE SEQUENCE</scope>
    <source>
        <strain evidence="2">SGP5-SGP5p</strain>
        <tissue evidence="2">Aerial part</tissue>
    </source>
</reference>
<dbReference type="Proteomes" id="UP001153076">
    <property type="component" value="Unassembled WGS sequence"/>
</dbReference>
<accession>A0A9Q1KTN5</accession>
<dbReference type="AlphaFoldDB" id="A0A9Q1KTN5"/>
<comment type="caution">
    <text evidence="2">The sequence shown here is derived from an EMBL/GenBank/DDBJ whole genome shotgun (WGS) entry which is preliminary data.</text>
</comment>
<feature type="region of interest" description="Disordered" evidence="1">
    <location>
        <begin position="72"/>
        <end position="100"/>
    </location>
</feature>
<keyword evidence="3" id="KW-1185">Reference proteome</keyword>
<protein>
    <submittedName>
        <fullName evidence="2">Uncharacterized protein</fullName>
    </submittedName>
</protein>
<sequence length="209" mass="23187">MGKRYFFSRAILFREGTTFGFGKCMPGPSWDLNEREPYEIQILRPQLHGLVLLSTILPRALGSNYVEELVDSSPEEDLKGDSPSEELDASSKELVEAPAEEELEQVGKTSALGFRRLEAEQILPSRMPFDRSSSGVLMQGKSFIKPAIVISHRLKKTHRVGNLFGSPTLIFCGNACNHPAINIGREARELRMAACHLGADQSFRNVRAG</sequence>
<name>A0A9Q1KTN5_9CARY</name>
<evidence type="ECO:0000256" key="1">
    <source>
        <dbReference type="SAM" id="MobiDB-lite"/>
    </source>
</evidence>
<evidence type="ECO:0000313" key="3">
    <source>
        <dbReference type="Proteomes" id="UP001153076"/>
    </source>
</evidence>
<evidence type="ECO:0000313" key="2">
    <source>
        <dbReference type="EMBL" id="KAJ8449212.1"/>
    </source>
</evidence>